<comment type="caution">
    <text evidence="1">The sequence shown here is derived from an EMBL/GenBank/DDBJ whole genome shotgun (WGS) entry which is preliminary data.</text>
</comment>
<protein>
    <submittedName>
        <fullName evidence="1">Uncharacterized protein</fullName>
    </submittedName>
</protein>
<evidence type="ECO:0000313" key="1">
    <source>
        <dbReference type="EMBL" id="MPM87048.1"/>
    </source>
</evidence>
<gene>
    <name evidence="1" type="ORF">SDC9_134141</name>
</gene>
<accession>A0A645DDC7</accession>
<dbReference type="AlphaFoldDB" id="A0A645DDC7"/>
<dbReference type="EMBL" id="VSSQ01034956">
    <property type="protein sequence ID" value="MPM87048.1"/>
    <property type="molecule type" value="Genomic_DNA"/>
</dbReference>
<name>A0A645DDC7_9ZZZZ</name>
<organism evidence="1">
    <name type="scientific">bioreactor metagenome</name>
    <dbReference type="NCBI Taxonomy" id="1076179"/>
    <lineage>
        <taxon>unclassified sequences</taxon>
        <taxon>metagenomes</taxon>
        <taxon>ecological metagenomes</taxon>
    </lineage>
</organism>
<proteinExistence type="predicted"/>
<sequence>MPCFNGSVCCEDDLVAHLLQVRISLLPQELQCDKAGMSLVKVEGLHIPVSKVTKDPQSAYSQYELLAQPVSVVSSVELICQSPVLSCVFWEVRVKEEDRDGMARISDYCM</sequence>
<reference evidence="1" key="1">
    <citation type="submission" date="2019-08" db="EMBL/GenBank/DDBJ databases">
        <authorList>
            <person name="Kucharzyk K."/>
            <person name="Murdoch R.W."/>
            <person name="Higgins S."/>
            <person name="Loffler F."/>
        </authorList>
    </citation>
    <scope>NUCLEOTIDE SEQUENCE</scope>
</reference>